<keyword evidence="7 12" id="KW-0418">Kinase</keyword>
<dbReference type="Proteomes" id="UP000245539">
    <property type="component" value="Unassembled WGS sequence"/>
</dbReference>
<dbReference type="GO" id="GO:0006235">
    <property type="term" value="P:dTTP biosynthetic process"/>
    <property type="evidence" value="ECO:0007669"/>
    <property type="project" value="UniProtKB-UniRule"/>
</dbReference>
<dbReference type="InterPro" id="IPR018094">
    <property type="entry name" value="Thymidylate_kinase"/>
</dbReference>
<dbReference type="InterPro" id="IPR039430">
    <property type="entry name" value="Thymidylate_kin-like_dom"/>
</dbReference>
<keyword evidence="6 12" id="KW-0547">Nucleotide-binding</keyword>
<dbReference type="Gene3D" id="3.40.50.300">
    <property type="entry name" value="P-loop containing nucleotide triphosphate hydrolases"/>
    <property type="match status" value="1"/>
</dbReference>
<evidence type="ECO:0000256" key="8">
    <source>
        <dbReference type="ARBA" id="ARBA00022840"/>
    </source>
</evidence>
<evidence type="ECO:0000256" key="1">
    <source>
        <dbReference type="ARBA" id="ARBA00009776"/>
    </source>
</evidence>
<evidence type="ECO:0000256" key="9">
    <source>
        <dbReference type="ARBA" id="ARBA00029962"/>
    </source>
</evidence>
<dbReference type="OrthoDB" id="9774907at2"/>
<dbReference type="PANTHER" id="PTHR10344:SF4">
    <property type="entry name" value="UMP-CMP KINASE 2, MITOCHONDRIAL"/>
    <property type="match status" value="1"/>
</dbReference>
<dbReference type="GO" id="GO:0006233">
    <property type="term" value="P:dTDP biosynthetic process"/>
    <property type="evidence" value="ECO:0007669"/>
    <property type="project" value="InterPro"/>
</dbReference>
<evidence type="ECO:0000256" key="5">
    <source>
        <dbReference type="ARBA" id="ARBA00022727"/>
    </source>
</evidence>
<dbReference type="GO" id="GO:0005524">
    <property type="term" value="F:ATP binding"/>
    <property type="evidence" value="ECO:0007669"/>
    <property type="project" value="UniProtKB-UniRule"/>
</dbReference>
<evidence type="ECO:0000256" key="4">
    <source>
        <dbReference type="ARBA" id="ARBA00022679"/>
    </source>
</evidence>
<feature type="domain" description="Thymidylate kinase-like" evidence="13">
    <location>
        <begin position="12"/>
        <end position="200"/>
    </location>
</feature>
<evidence type="ECO:0000256" key="3">
    <source>
        <dbReference type="ARBA" id="ARBA00017144"/>
    </source>
</evidence>
<evidence type="ECO:0000256" key="2">
    <source>
        <dbReference type="ARBA" id="ARBA00012980"/>
    </source>
</evidence>
<keyword evidence="5 12" id="KW-0545">Nucleotide biosynthesis</keyword>
<dbReference type="CDD" id="cd01672">
    <property type="entry name" value="TMPK"/>
    <property type="match status" value="1"/>
</dbReference>
<comment type="similarity">
    <text evidence="1 12">Belongs to the thymidylate kinase family.</text>
</comment>
<keyword evidence="4 12" id="KW-0808">Transferase</keyword>
<dbReference type="SUPFAM" id="SSF52540">
    <property type="entry name" value="P-loop containing nucleoside triphosphate hydrolases"/>
    <property type="match status" value="1"/>
</dbReference>
<name>A0A317C8R9_9GAMM</name>
<evidence type="ECO:0000256" key="11">
    <source>
        <dbReference type="ARBA" id="ARBA00057735"/>
    </source>
</evidence>
<dbReference type="NCBIfam" id="TIGR00041">
    <property type="entry name" value="DTMP_kinase"/>
    <property type="match status" value="1"/>
</dbReference>
<dbReference type="EC" id="2.7.4.9" evidence="2 12"/>
<dbReference type="AlphaFoldDB" id="A0A317C8R9"/>
<feature type="binding site" evidence="12">
    <location>
        <begin position="14"/>
        <end position="21"/>
    </location>
    <ligand>
        <name>ATP</name>
        <dbReference type="ChEBI" id="CHEBI:30616"/>
    </ligand>
</feature>
<dbReference type="InterPro" id="IPR027417">
    <property type="entry name" value="P-loop_NTPase"/>
</dbReference>
<evidence type="ECO:0000259" key="13">
    <source>
        <dbReference type="Pfam" id="PF02223"/>
    </source>
</evidence>
<keyword evidence="8 12" id="KW-0067">ATP-binding</keyword>
<dbReference type="RefSeq" id="WP_109838660.1">
    <property type="nucleotide sequence ID" value="NZ_QGKM01000052.1"/>
</dbReference>
<reference evidence="14 15" key="1">
    <citation type="submission" date="2018-05" db="EMBL/GenBank/DDBJ databases">
        <title>Leucothrix arctica sp. nov., isolated from Arctic seawater.</title>
        <authorList>
            <person name="Choi A."/>
            <person name="Baek K."/>
        </authorList>
    </citation>
    <scope>NUCLEOTIDE SEQUENCE [LARGE SCALE GENOMIC DNA]</scope>
    <source>
        <strain evidence="14 15">JCM 18388</strain>
    </source>
</reference>
<dbReference type="Pfam" id="PF02223">
    <property type="entry name" value="Thymidylate_kin"/>
    <property type="match status" value="1"/>
</dbReference>
<evidence type="ECO:0000256" key="6">
    <source>
        <dbReference type="ARBA" id="ARBA00022741"/>
    </source>
</evidence>
<organism evidence="14 15">
    <name type="scientific">Leucothrix pacifica</name>
    <dbReference type="NCBI Taxonomy" id="1247513"/>
    <lineage>
        <taxon>Bacteria</taxon>
        <taxon>Pseudomonadati</taxon>
        <taxon>Pseudomonadota</taxon>
        <taxon>Gammaproteobacteria</taxon>
        <taxon>Thiotrichales</taxon>
        <taxon>Thiotrichaceae</taxon>
        <taxon>Leucothrix</taxon>
    </lineage>
</organism>
<comment type="catalytic activity">
    <reaction evidence="10 12">
        <text>dTMP + ATP = dTDP + ADP</text>
        <dbReference type="Rhea" id="RHEA:13517"/>
        <dbReference type="ChEBI" id="CHEBI:30616"/>
        <dbReference type="ChEBI" id="CHEBI:58369"/>
        <dbReference type="ChEBI" id="CHEBI:63528"/>
        <dbReference type="ChEBI" id="CHEBI:456216"/>
        <dbReference type="EC" id="2.7.4.9"/>
    </reaction>
</comment>
<evidence type="ECO:0000313" key="15">
    <source>
        <dbReference type="Proteomes" id="UP000245539"/>
    </source>
</evidence>
<proteinExistence type="inferred from homology"/>
<dbReference type="GO" id="GO:0004798">
    <property type="term" value="F:dTMP kinase activity"/>
    <property type="evidence" value="ECO:0007669"/>
    <property type="project" value="UniProtKB-UniRule"/>
</dbReference>
<dbReference type="GO" id="GO:0005829">
    <property type="term" value="C:cytosol"/>
    <property type="evidence" value="ECO:0007669"/>
    <property type="project" value="TreeGrafter"/>
</dbReference>
<protein>
    <recommendedName>
        <fullName evidence="3 12">Thymidylate kinase</fullName>
        <ecNumber evidence="2 12">2.7.4.9</ecNumber>
    </recommendedName>
    <alternativeName>
        <fullName evidence="9 12">dTMP kinase</fullName>
    </alternativeName>
</protein>
<comment type="caution">
    <text evidence="14">The sequence shown here is derived from an EMBL/GenBank/DDBJ whole genome shotgun (WGS) entry which is preliminary data.</text>
</comment>
<dbReference type="EMBL" id="QGKM01000052">
    <property type="protein sequence ID" value="PWQ94898.1"/>
    <property type="molecule type" value="Genomic_DNA"/>
</dbReference>
<dbReference type="HAMAP" id="MF_00165">
    <property type="entry name" value="Thymidylate_kinase"/>
    <property type="match status" value="1"/>
</dbReference>
<dbReference type="PANTHER" id="PTHR10344">
    <property type="entry name" value="THYMIDYLATE KINASE"/>
    <property type="match status" value="1"/>
</dbReference>
<evidence type="ECO:0000313" key="14">
    <source>
        <dbReference type="EMBL" id="PWQ94898.1"/>
    </source>
</evidence>
<keyword evidence="15" id="KW-1185">Reference proteome</keyword>
<evidence type="ECO:0000256" key="12">
    <source>
        <dbReference type="HAMAP-Rule" id="MF_00165"/>
    </source>
</evidence>
<dbReference type="FunFam" id="3.40.50.300:FF:000225">
    <property type="entry name" value="Thymidylate kinase"/>
    <property type="match status" value="1"/>
</dbReference>
<evidence type="ECO:0000256" key="7">
    <source>
        <dbReference type="ARBA" id="ARBA00022777"/>
    </source>
</evidence>
<dbReference type="GO" id="GO:0006227">
    <property type="term" value="P:dUDP biosynthetic process"/>
    <property type="evidence" value="ECO:0007669"/>
    <property type="project" value="TreeGrafter"/>
</dbReference>
<accession>A0A317C8R9</accession>
<sequence length="213" mass="23933">MSGRQRGLFLTFEGVEGAGKTSNLQHAKSLIEATGKDVVISREPGGTEVGERIREVLLNPDLPAMHSDTELLLMFAARAEHYQHKILPALEAGQWVLCDRFTDASFAYQGGGRQIDQSRIRELEAWVLGDFRVDQTYLFDLPVEIGLSRAKARSAADRIEQEQVEFFERIRLCYLQRAEHEPDRFTVVDASQSLDNVQAQLSRAVETLLESVG</sequence>
<evidence type="ECO:0000256" key="10">
    <source>
        <dbReference type="ARBA" id="ARBA00048743"/>
    </source>
</evidence>
<gene>
    <name evidence="12" type="primary">tmk</name>
    <name evidence="14" type="ORF">DKW60_15960</name>
</gene>
<comment type="function">
    <text evidence="11 12">Phosphorylation of dTMP to form dTDP in both de novo and salvage pathways of dTTP synthesis.</text>
</comment>